<dbReference type="Pfam" id="PF02535">
    <property type="entry name" value="Zip"/>
    <property type="match status" value="2"/>
</dbReference>
<gene>
    <name evidence="7" type="ORF">Pr1d_03800</name>
</gene>
<dbReference type="KEGG" id="bgok:Pr1d_03800"/>
<evidence type="ECO:0000256" key="3">
    <source>
        <dbReference type="ARBA" id="ARBA00022989"/>
    </source>
</evidence>
<evidence type="ECO:0000313" key="7">
    <source>
        <dbReference type="EMBL" id="QEG33119.1"/>
    </source>
</evidence>
<protein>
    <submittedName>
        <fullName evidence="7">Zinc transporter ZupT</fullName>
    </submittedName>
</protein>
<reference evidence="7 8" key="1">
    <citation type="submission" date="2019-08" db="EMBL/GenBank/DDBJ databases">
        <title>Deep-cultivation of Planctomycetes and their phenomic and genomic characterization uncovers novel biology.</title>
        <authorList>
            <person name="Wiegand S."/>
            <person name="Jogler M."/>
            <person name="Boedeker C."/>
            <person name="Pinto D."/>
            <person name="Vollmers J."/>
            <person name="Rivas-Marin E."/>
            <person name="Kohn T."/>
            <person name="Peeters S.H."/>
            <person name="Heuer A."/>
            <person name="Rast P."/>
            <person name="Oberbeckmann S."/>
            <person name="Bunk B."/>
            <person name="Jeske O."/>
            <person name="Meyerdierks A."/>
            <person name="Storesund J.E."/>
            <person name="Kallscheuer N."/>
            <person name="Luecker S."/>
            <person name="Lage O.M."/>
            <person name="Pohl T."/>
            <person name="Merkel B.J."/>
            <person name="Hornburger P."/>
            <person name="Mueller R.-W."/>
            <person name="Bruemmer F."/>
            <person name="Labrenz M."/>
            <person name="Spormann A.M."/>
            <person name="Op den Camp H."/>
            <person name="Overmann J."/>
            <person name="Amann R."/>
            <person name="Jetten M.S.M."/>
            <person name="Mascher T."/>
            <person name="Medema M.H."/>
            <person name="Devos D.P."/>
            <person name="Kaster A.-K."/>
            <person name="Ovreas L."/>
            <person name="Rohde M."/>
            <person name="Galperin M.Y."/>
            <person name="Jogler C."/>
        </authorList>
    </citation>
    <scope>NUCLEOTIDE SEQUENCE [LARGE SCALE GENOMIC DNA]</scope>
    <source>
        <strain evidence="7 8">Pr1d</strain>
    </source>
</reference>
<dbReference type="InterPro" id="IPR003689">
    <property type="entry name" value="ZIP"/>
</dbReference>
<dbReference type="RefSeq" id="WP_148071926.1">
    <property type="nucleotide sequence ID" value="NZ_CP042913.1"/>
</dbReference>
<organism evidence="7 8">
    <name type="scientific">Bythopirellula goksoeyrii</name>
    <dbReference type="NCBI Taxonomy" id="1400387"/>
    <lineage>
        <taxon>Bacteria</taxon>
        <taxon>Pseudomonadati</taxon>
        <taxon>Planctomycetota</taxon>
        <taxon>Planctomycetia</taxon>
        <taxon>Pirellulales</taxon>
        <taxon>Lacipirellulaceae</taxon>
        <taxon>Bythopirellula</taxon>
    </lineage>
</organism>
<dbReference type="PANTHER" id="PTHR11040">
    <property type="entry name" value="ZINC/IRON TRANSPORTER"/>
    <property type="match status" value="1"/>
</dbReference>
<name>A0A5B9Q600_9BACT</name>
<feature type="transmembrane region" description="Helical" evidence="6">
    <location>
        <begin position="39"/>
        <end position="59"/>
    </location>
</feature>
<proteinExistence type="predicted"/>
<feature type="transmembrane region" description="Helical" evidence="6">
    <location>
        <begin position="225"/>
        <end position="244"/>
    </location>
</feature>
<feature type="transmembrane region" description="Helical" evidence="6">
    <location>
        <begin position="6"/>
        <end position="27"/>
    </location>
</feature>
<dbReference type="GO" id="GO:0016020">
    <property type="term" value="C:membrane"/>
    <property type="evidence" value="ECO:0007669"/>
    <property type="project" value="UniProtKB-SubCell"/>
</dbReference>
<dbReference type="GO" id="GO:0005385">
    <property type="term" value="F:zinc ion transmembrane transporter activity"/>
    <property type="evidence" value="ECO:0007669"/>
    <property type="project" value="TreeGrafter"/>
</dbReference>
<dbReference type="AlphaFoldDB" id="A0A5B9Q600"/>
<feature type="transmembrane region" description="Helical" evidence="6">
    <location>
        <begin position="256"/>
        <end position="273"/>
    </location>
</feature>
<feature type="transmembrane region" description="Helical" evidence="6">
    <location>
        <begin position="71"/>
        <end position="90"/>
    </location>
</feature>
<dbReference type="PANTHER" id="PTHR11040:SF44">
    <property type="entry name" value="PROTEIN ZNTC-RELATED"/>
    <property type="match status" value="1"/>
</dbReference>
<evidence type="ECO:0000256" key="5">
    <source>
        <dbReference type="SAM" id="MobiDB-lite"/>
    </source>
</evidence>
<feature type="transmembrane region" description="Helical" evidence="6">
    <location>
        <begin position="193"/>
        <end position="213"/>
    </location>
</feature>
<evidence type="ECO:0000256" key="4">
    <source>
        <dbReference type="ARBA" id="ARBA00023136"/>
    </source>
</evidence>
<dbReference type="Proteomes" id="UP000323917">
    <property type="component" value="Chromosome"/>
</dbReference>
<feature type="region of interest" description="Disordered" evidence="5">
    <location>
        <begin position="276"/>
        <end position="299"/>
    </location>
</feature>
<keyword evidence="4 6" id="KW-0472">Membrane</keyword>
<comment type="subcellular location">
    <subcellularLocation>
        <location evidence="1">Membrane</location>
        <topology evidence="1">Multi-pass membrane protein</topology>
    </subcellularLocation>
</comment>
<accession>A0A5B9Q600</accession>
<sequence>MNSNVLLTYYCLLVLLVSIAGGMIPIWIRLTHRWMECAVSFVAGVMLGIGLLHMLPHALEQATSSGLPPAAANMQVMLWLLAGLLAMFFIERFFCFHHHEVEDGEVTCHHGPESGHDHSHGHNLSWSGAALGLTLHSVIEGIALAAGVAHGHESVRLAGFGTFLVIVLHKPFDSMTIATLMAHGGWSLTWRHVVNGLFALAIPLGILIFRFGMMSEGGGGETLSHALAFAAGTFLCIALSDLLPELQFHDHDRGKLSAALLLGLALAWGISQLESTTHSHPPALPTETIQNVPTEILQP</sequence>
<dbReference type="OrthoDB" id="5739025at2"/>
<evidence type="ECO:0000256" key="2">
    <source>
        <dbReference type="ARBA" id="ARBA00022692"/>
    </source>
</evidence>
<evidence type="ECO:0000256" key="1">
    <source>
        <dbReference type="ARBA" id="ARBA00004141"/>
    </source>
</evidence>
<keyword evidence="8" id="KW-1185">Reference proteome</keyword>
<keyword evidence="3 6" id="KW-1133">Transmembrane helix</keyword>
<keyword evidence="2 6" id="KW-0812">Transmembrane</keyword>
<evidence type="ECO:0000313" key="8">
    <source>
        <dbReference type="Proteomes" id="UP000323917"/>
    </source>
</evidence>
<dbReference type="EMBL" id="CP042913">
    <property type="protein sequence ID" value="QEG33119.1"/>
    <property type="molecule type" value="Genomic_DNA"/>
</dbReference>
<evidence type="ECO:0000256" key="6">
    <source>
        <dbReference type="SAM" id="Phobius"/>
    </source>
</evidence>